<evidence type="ECO:0000313" key="3">
    <source>
        <dbReference type="EMBL" id="GFH75073.1"/>
    </source>
</evidence>
<feature type="compositionally biased region" description="Pro residues" evidence="1">
    <location>
        <begin position="191"/>
        <end position="210"/>
    </location>
</feature>
<evidence type="ECO:0000256" key="1">
    <source>
        <dbReference type="SAM" id="MobiDB-lite"/>
    </source>
</evidence>
<evidence type="ECO:0000313" key="4">
    <source>
        <dbReference type="Proteomes" id="UP000472710"/>
    </source>
</evidence>
<keyword evidence="4" id="KW-1185">Reference proteome</keyword>
<keyword evidence="2" id="KW-0812">Transmembrane</keyword>
<feature type="transmembrane region" description="Helical" evidence="2">
    <location>
        <begin position="55"/>
        <end position="72"/>
    </location>
</feature>
<organism evidence="3 4">
    <name type="scientific">Streptomyces diastaticus subsp. diastaticus</name>
    <dbReference type="NCBI Taxonomy" id="68040"/>
    <lineage>
        <taxon>Bacteria</taxon>
        <taxon>Bacillati</taxon>
        <taxon>Actinomycetota</taxon>
        <taxon>Actinomycetes</taxon>
        <taxon>Kitasatosporales</taxon>
        <taxon>Streptomycetaceae</taxon>
        <taxon>Streptomyces</taxon>
        <taxon>Streptomyces diastaticus group</taxon>
    </lineage>
</organism>
<protein>
    <recommendedName>
        <fullName evidence="5">Integral membrane protein</fullName>
    </recommendedName>
</protein>
<sequence length="247" mass="26219">MHSTYPVAPGPQGPSREARLWLRVLFTALAVMTCGFLAFGALVRLAAVTRRKRDWTLAGISLAVGIFAIGAMPGDDVDDSATVLDDVSVMLALLNMVAVVWYFLWADIRHDRKLYGTGRPGAPGAHPGMPYAAPYPPHAAVTRPVTAPMPQRPGPYPQQTRPQQPQPQPQHYAPPTAPTAAGDAWARPQSAPAPGPAGPRPAPGTPPPGGPARIDQVRAELDELSAYLRDSGGRSDDHGEGPREGSR</sequence>
<feature type="compositionally biased region" description="Low complexity" evidence="1">
    <location>
        <begin position="157"/>
        <end position="182"/>
    </location>
</feature>
<keyword evidence="2" id="KW-1133">Transmembrane helix</keyword>
<comment type="caution">
    <text evidence="3">The sequence shown here is derived from an EMBL/GenBank/DDBJ whole genome shotgun (WGS) entry which is preliminary data.</text>
</comment>
<feature type="compositionally biased region" description="Basic and acidic residues" evidence="1">
    <location>
        <begin position="231"/>
        <end position="247"/>
    </location>
</feature>
<feature type="transmembrane region" description="Helical" evidence="2">
    <location>
        <begin position="20"/>
        <end position="43"/>
    </location>
</feature>
<evidence type="ECO:0000256" key="2">
    <source>
        <dbReference type="SAM" id="Phobius"/>
    </source>
</evidence>
<dbReference type="EMBL" id="BLLN01000005">
    <property type="protein sequence ID" value="GFH75073.1"/>
    <property type="molecule type" value="Genomic_DNA"/>
</dbReference>
<keyword evidence="2" id="KW-0472">Membrane</keyword>
<proteinExistence type="predicted"/>
<reference evidence="3 4" key="1">
    <citation type="submission" date="2020-02" db="EMBL/GenBank/DDBJ databases">
        <title>Whole genome shotgun sequence of Streptomyces diastaticus subsp. diastaticus NBRC 13412.</title>
        <authorList>
            <person name="Ichikawa N."/>
            <person name="Komaki H."/>
            <person name="Tamura T."/>
        </authorList>
    </citation>
    <scope>NUCLEOTIDE SEQUENCE [LARGE SCALE GENOMIC DNA]</scope>
    <source>
        <strain evidence="3 4">NBRC 13412</strain>
    </source>
</reference>
<accession>A0ABQ1CXY4</accession>
<dbReference type="GeneID" id="95072846"/>
<dbReference type="RefSeq" id="WP_185393345.1">
    <property type="nucleotide sequence ID" value="NZ_BLLN01000005.1"/>
</dbReference>
<feature type="transmembrane region" description="Helical" evidence="2">
    <location>
        <begin position="87"/>
        <end position="105"/>
    </location>
</feature>
<gene>
    <name evidence="3" type="ORF">Sdia_58410</name>
</gene>
<name>A0ABQ1CXY4_STRDI</name>
<evidence type="ECO:0008006" key="5">
    <source>
        <dbReference type="Google" id="ProtNLM"/>
    </source>
</evidence>
<feature type="region of interest" description="Disordered" evidence="1">
    <location>
        <begin position="126"/>
        <end position="247"/>
    </location>
</feature>
<dbReference type="Proteomes" id="UP000472710">
    <property type="component" value="Unassembled WGS sequence"/>
</dbReference>